<reference evidence="4 5" key="1">
    <citation type="submission" date="2018-10" db="EMBL/GenBank/DDBJ databases">
        <title>Draft genome sequence of Bacillus salarius IM0101, isolated from a hypersaline soil in Inner Mongolia, China.</title>
        <authorList>
            <person name="Yamprayoonswat W."/>
            <person name="Boonvisut S."/>
            <person name="Jumpathong W."/>
            <person name="Sittihan S."/>
            <person name="Ruangsuj P."/>
            <person name="Wanthongcharoen S."/>
            <person name="Thongpramul N."/>
            <person name="Pimmason S."/>
            <person name="Yu B."/>
            <person name="Yasawong M."/>
        </authorList>
    </citation>
    <scope>NUCLEOTIDE SEQUENCE [LARGE SCALE GENOMIC DNA]</scope>
    <source>
        <strain evidence="4 5">IM0101</strain>
    </source>
</reference>
<dbReference type="AlphaFoldDB" id="A0A3R9RD83"/>
<dbReference type="Pfam" id="PF11611">
    <property type="entry name" value="DUF4352"/>
    <property type="match status" value="1"/>
</dbReference>
<keyword evidence="5" id="KW-1185">Reference proteome</keyword>
<organism evidence="4 5">
    <name type="scientific">Salibacterium salarium</name>
    <dbReference type="NCBI Taxonomy" id="284579"/>
    <lineage>
        <taxon>Bacteria</taxon>
        <taxon>Bacillati</taxon>
        <taxon>Bacillota</taxon>
        <taxon>Bacilli</taxon>
        <taxon>Bacillales</taxon>
        <taxon>Bacillaceae</taxon>
    </lineage>
</organism>
<dbReference type="OrthoDB" id="2389763at2"/>
<feature type="region of interest" description="Disordered" evidence="2">
    <location>
        <begin position="1"/>
        <end position="41"/>
    </location>
</feature>
<evidence type="ECO:0000256" key="1">
    <source>
        <dbReference type="ARBA" id="ARBA00022729"/>
    </source>
</evidence>
<accession>A0A3R9RD83</accession>
<comment type="caution">
    <text evidence="4">The sequence shown here is derived from an EMBL/GenBank/DDBJ whole genome shotgun (WGS) entry which is preliminary data.</text>
</comment>
<feature type="compositionally biased region" description="Basic and acidic residues" evidence="2">
    <location>
        <begin position="1"/>
        <end position="10"/>
    </location>
</feature>
<proteinExistence type="predicted"/>
<protein>
    <submittedName>
        <fullName evidence="4">DUF4352 domain-containing protein</fullName>
    </submittedName>
</protein>
<sequence>MLSRRYKPDTSEEEPGATEENEEKSEEETQETYSMGETVDVGDVQYTINEKSTASEVGLDLLSETASDMYVVLDVTFKNNGNEAVMVDSSYLKLKQGIPRLKPMKWLR</sequence>
<evidence type="ECO:0000313" key="5">
    <source>
        <dbReference type="Proteomes" id="UP000275076"/>
    </source>
</evidence>
<evidence type="ECO:0000259" key="3">
    <source>
        <dbReference type="Pfam" id="PF11611"/>
    </source>
</evidence>
<name>A0A3R9RD83_9BACI</name>
<keyword evidence="1" id="KW-0732">Signal</keyword>
<feature type="compositionally biased region" description="Acidic residues" evidence="2">
    <location>
        <begin position="11"/>
        <end position="30"/>
    </location>
</feature>
<dbReference type="RefSeq" id="WP_125556395.1">
    <property type="nucleotide sequence ID" value="NZ_RBVX01000012.1"/>
</dbReference>
<gene>
    <name evidence="4" type="ORF">D7Z54_13555</name>
</gene>
<dbReference type="Proteomes" id="UP000275076">
    <property type="component" value="Unassembled WGS sequence"/>
</dbReference>
<dbReference type="InterPro" id="IPR029050">
    <property type="entry name" value="Immunoprotect_excell_Ig-like"/>
</dbReference>
<dbReference type="InterPro" id="IPR029051">
    <property type="entry name" value="DUF4352"/>
</dbReference>
<dbReference type="EMBL" id="RBVX01000012">
    <property type="protein sequence ID" value="RSL32768.1"/>
    <property type="molecule type" value="Genomic_DNA"/>
</dbReference>
<evidence type="ECO:0000256" key="2">
    <source>
        <dbReference type="SAM" id="MobiDB-lite"/>
    </source>
</evidence>
<dbReference type="Gene3D" id="2.60.40.1240">
    <property type="match status" value="1"/>
</dbReference>
<evidence type="ECO:0000313" key="4">
    <source>
        <dbReference type="EMBL" id="RSL32768.1"/>
    </source>
</evidence>
<feature type="domain" description="DUF4352" evidence="3">
    <location>
        <begin position="33"/>
        <end position="97"/>
    </location>
</feature>